<evidence type="ECO:0000313" key="1">
    <source>
        <dbReference type="EMBL" id="EFX63108.1"/>
    </source>
</evidence>
<dbReference type="KEGG" id="dpx:DAPPUDRAFT_119530"/>
<dbReference type="AlphaFoldDB" id="E9HYS2"/>
<keyword evidence="2" id="KW-1185">Reference proteome</keyword>
<evidence type="ECO:0000313" key="2">
    <source>
        <dbReference type="Proteomes" id="UP000000305"/>
    </source>
</evidence>
<dbReference type="Proteomes" id="UP000000305">
    <property type="component" value="Unassembled WGS sequence"/>
</dbReference>
<dbReference type="HOGENOM" id="CLU_1653907_0_0_1"/>
<reference evidence="1 2" key="1">
    <citation type="journal article" date="2011" name="Science">
        <title>The ecoresponsive genome of Daphnia pulex.</title>
        <authorList>
            <person name="Colbourne J.K."/>
            <person name="Pfrender M.E."/>
            <person name="Gilbert D."/>
            <person name="Thomas W.K."/>
            <person name="Tucker A."/>
            <person name="Oakley T.H."/>
            <person name="Tokishita S."/>
            <person name="Aerts A."/>
            <person name="Arnold G.J."/>
            <person name="Basu M.K."/>
            <person name="Bauer D.J."/>
            <person name="Caceres C.E."/>
            <person name="Carmel L."/>
            <person name="Casola C."/>
            <person name="Choi J.H."/>
            <person name="Detter J.C."/>
            <person name="Dong Q."/>
            <person name="Dusheyko S."/>
            <person name="Eads B.D."/>
            <person name="Frohlich T."/>
            <person name="Geiler-Samerotte K.A."/>
            <person name="Gerlach D."/>
            <person name="Hatcher P."/>
            <person name="Jogdeo S."/>
            <person name="Krijgsveld J."/>
            <person name="Kriventseva E.V."/>
            <person name="Kultz D."/>
            <person name="Laforsch C."/>
            <person name="Lindquist E."/>
            <person name="Lopez J."/>
            <person name="Manak J.R."/>
            <person name="Muller J."/>
            <person name="Pangilinan J."/>
            <person name="Patwardhan R.P."/>
            <person name="Pitluck S."/>
            <person name="Pritham E.J."/>
            <person name="Rechtsteiner A."/>
            <person name="Rho M."/>
            <person name="Rogozin I.B."/>
            <person name="Sakarya O."/>
            <person name="Salamov A."/>
            <person name="Schaack S."/>
            <person name="Shapiro H."/>
            <person name="Shiga Y."/>
            <person name="Skalitzky C."/>
            <person name="Smith Z."/>
            <person name="Souvorov A."/>
            <person name="Sung W."/>
            <person name="Tang Z."/>
            <person name="Tsuchiya D."/>
            <person name="Tu H."/>
            <person name="Vos H."/>
            <person name="Wang M."/>
            <person name="Wolf Y.I."/>
            <person name="Yamagata H."/>
            <person name="Yamada T."/>
            <person name="Ye Y."/>
            <person name="Shaw J.R."/>
            <person name="Andrews J."/>
            <person name="Crease T.J."/>
            <person name="Tang H."/>
            <person name="Lucas S.M."/>
            <person name="Robertson H.M."/>
            <person name="Bork P."/>
            <person name="Koonin E.V."/>
            <person name="Zdobnov E.M."/>
            <person name="Grigoriev I.V."/>
            <person name="Lynch M."/>
            <person name="Boore J.L."/>
        </authorList>
    </citation>
    <scope>NUCLEOTIDE SEQUENCE [LARGE SCALE GENOMIC DNA]</scope>
</reference>
<dbReference type="EMBL" id="GL733211">
    <property type="protein sequence ID" value="EFX63108.1"/>
    <property type="molecule type" value="Genomic_DNA"/>
</dbReference>
<accession>E9HYS2</accession>
<sequence>MDELPVMLAAVLELIYDDDIEMDLIDEYIYPGRIAGLIVNQQLRFGPSPFVGIRNYIQDTVWRYPDDLFKQHFRMSRNAYNVLLQRFTVYLTQPINTTIHNTALPPNVKLLLFMWTISNQKSFRAIGDRFGMLKGAAARLLYNIDLSSVKMEGQNFKALE</sequence>
<protein>
    <submittedName>
        <fullName evidence="1">Uncharacterized protein</fullName>
    </submittedName>
</protein>
<gene>
    <name evidence="1" type="ORF">DAPPUDRAFT_119530</name>
</gene>
<proteinExistence type="predicted"/>
<dbReference type="OrthoDB" id="6379513at2759"/>
<organism evidence="1 2">
    <name type="scientific">Daphnia pulex</name>
    <name type="common">Water flea</name>
    <dbReference type="NCBI Taxonomy" id="6669"/>
    <lineage>
        <taxon>Eukaryota</taxon>
        <taxon>Metazoa</taxon>
        <taxon>Ecdysozoa</taxon>
        <taxon>Arthropoda</taxon>
        <taxon>Crustacea</taxon>
        <taxon>Branchiopoda</taxon>
        <taxon>Diplostraca</taxon>
        <taxon>Cladocera</taxon>
        <taxon>Anomopoda</taxon>
        <taxon>Daphniidae</taxon>
        <taxon>Daphnia</taxon>
    </lineage>
</organism>
<name>E9HYS2_DAPPU</name>
<dbReference type="InParanoid" id="E9HYS2"/>
<dbReference type="PhylomeDB" id="E9HYS2"/>